<dbReference type="EMBL" id="KN831768">
    <property type="protein sequence ID" value="KIM48721.1"/>
    <property type="molecule type" value="Genomic_DNA"/>
</dbReference>
<dbReference type="Proteomes" id="UP000053424">
    <property type="component" value="Unassembled WGS sequence"/>
</dbReference>
<proteinExistence type="predicted"/>
<accession>A0A0C3CY27</accession>
<gene>
    <name evidence="1" type="ORF">M413DRAFT_437895</name>
</gene>
<protein>
    <submittedName>
        <fullName evidence="1">Uncharacterized protein</fullName>
    </submittedName>
</protein>
<evidence type="ECO:0000313" key="1">
    <source>
        <dbReference type="EMBL" id="KIM48721.1"/>
    </source>
</evidence>
<keyword evidence="2" id="KW-1185">Reference proteome</keyword>
<name>A0A0C3CY27_HEBCY</name>
<reference evidence="2" key="2">
    <citation type="submission" date="2015-01" db="EMBL/GenBank/DDBJ databases">
        <title>Evolutionary Origins and Diversification of the Mycorrhizal Mutualists.</title>
        <authorList>
            <consortium name="DOE Joint Genome Institute"/>
            <consortium name="Mycorrhizal Genomics Consortium"/>
            <person name="Kohler A."/>
            <person name="Kuo A."/>
            <person name="Nagy L.G."/>
            <person name="Floudas D."/>
            <person name="Copeland A."/>
            <person name="Barry K.W."/>
            <person name="Cichocki N."/>
            <person name="Veneault-Fourrey C."/>
            <person name="LaButti K."/>
            <person name="Lindquist E.A."/>
            <person name="Lipzen A."/>
            <person name="Lundell T."/>
            <person name="Morin E."/>
            <person name="Murat C."/>
            <person name="Riley R."/>
            <person name="Ohm R."/>
            <person name="Sun H."/>
            <person name="Tunlid A."/>
            <person name="Henrissat B."/>
            <person name="Grigoriev I.V."/>
            <person name="Hibbett D.S."/>
            <person name="Martin F."/>
        </authorList>
    </citation>
    <scope>NUCLEOTIDE SEQUENCE [LARGE SCALE GENOMIC DNA]</scope>
    <source>
        <strain evidence="2">h7</strain>
    </source>
</reference>
<sequence length="151" mass="16629">MAHATTIAVHITLKDGDDIERHVLLPNVKRPVEYRVLAEHISEMGYPACSVFTSQTEFELEVTAGQSSFDEGTGGTINLDQPLITYYNDCYLPVVCPQNKIRPDQCSGAEILPDERIKIGDLATVGFQRTIRVPDGDKTQALPPDMGPFPV</sequence>
<evidence type="ECO:0000313" key="2">
    <source>
        <dbReference type="Proteomes" id="UP000053424"/>
    </source>
</evidence>
<reference evidence="1 2" key="1">
    <citation type="submission" date="2014-04" db="EMBL/GenBank/DDBJ databases">
        <authorList>
            <consortium name="DOE Joint Genome Institute"/>
            <person name="Kuo A."/>
            <person name="Gay G."/>
            <person name="Dore J."/>
            <person name="Kohler A."/>
            <person name="Nagy L.G."/>
            <person name="Floudas D."/>
            <person name="Copeland A."/>
            <person name="Barry K.W."/>
            <person name="Cichocki N."/>
            <person name="Veneault-Fourrey C."/>
            <person name="LaButti K."/>
            <person name="Lindquist E.A."/>
            <person name="Lipzen A."/>
            <person name="Lundell T."/>
            <person name="Morin E."/>
            <person name="Murat C."/>
            <person name="Sun H."/>
            <person name="Tunlid A."/>
            <person name="Henrissat B."/>
            <person name="Grigoriev I.V."/>
            <person name="Hibbett D.S."/>
            <person name="Martin F."/>
            <person name="Nordberg H.P."/>
            <person name="Cantor M.N."/>
            <person name="Hua S.X."/>
        </authorList>
    </citation>
    <scope>NUCLEOTIDE SEQUENCE [LARGE SCALE GENOMIC DNA]</scope>
    <source>
        <strain evidence="2">h7</strain>
    </source>
</reference>
<dbReference type="OrthoDB" id="3067416at2759"/>
<dbReference type="HOGENOM" id="CLU_1816136_0_0_1"/>
<dbReference type="AlphaFoldDB" id="A0A0C3CY27"/>
<organism evidence="1 2">
    <name type="scientific">Hebeloma cylindrosporum</name>
    <dbReference type="NCBI Taxonomy" id="76867"/>
    <lineage>
        <taxon>Eukaryota</taxon>
        <taxon>Fungi</taxon>
        <taxon>Dikarya</taxon>
        <taxon>Basidiomycota</taxon>
        <taxon>Agaricomycotina</taxon>
        <taxon>Agaricomycetes</taxon>
        <taxon>Agaricomycetidae</taxon>
        <taxon>Agaricales</taxon>
        <taxon>Agaricineae</taxon>
        <taxon>Hymenogastraceae</taxon>
        <taxon>Hebeloma</taxon>
    </lineage>
</organism>